<dbReference type="EMBL" id="CM045765">
    <property type="protein sequence ID" value="KAI8000524.1"/>
    <property type="molecule type" value="Genomic_DNA"/>
</dbReference>
<dbReference type="Proteomes" id="UP001060215">
    <property type="component" value="Chromosome 8"/>
</dbReference>
<sequence>MKIFDAAATTSSGIQSTPTLKEVVFDNLEKIPLQGMDLNQFVQIHFKAEQVLLAVKKAEIVQGCACCP</sequence>
<organism evidence="1 2">
    <name type="scientific">Camellia lanceoleosa</name>
    <dbReference type="NCBI Taxonomy" id="1840588"/>
    <lineage>
        <taxon>Eukaryota</taxon>
        <taxon>Viridiplantae</taxon>
        <taxon>Streptophyta</taxon>
        <taxon>Embryophyta</taxon>
        <taxon>Tracheophyta</taxon>
        <taxon>Spermatophyta</taxon>
        <taxon>Magnoliopsida</taxon>
        <taxon>eudicotyledons</taxon>
        <taxon>Gunneridae</taxon>
        <taxon>Pentapetalae</taxon>
        <taxon>asterids</taxon>
        <taxon>Ericales</taxon>
        <taxon>Theaceae</taxon>
        <taxon>Camellia</taxon>
    </lineage>
</organism>
<gene>
    <name evidence="1" type="ORF">LOK49_LG09G01609</name>
</gene>
<evidence type="ECO:0000313" key="1">
    <source>
        <dbReference type="EMBL" id="KAI8000524.1"/>
    </source>
</evidence>
<name>A0ACC0GHS6_9ERIC</name>
<protein>
    <submittedName>
        <fullName evidence="1">Uncharacterized protein</fullName>
    </submittedName>
</protein>
<accession>A0ACC0GHS6</accession>
<evidence type="ECO:0000313" key="2">
    <source>
        <dbReference type="Proteomes" id="UP001060215"/>
    </source>
</evidence>
<keyword evidence="2" id="KW-1185">Reference proteome</keyword>
<proteinExistence type="predicted"/>
<comment type="caution">
    <text evidence="1">The sequence shown here is derived from an EMBL/GenBank/DDBJ whole genome shotgun (WGS) entry which is preliminary data.</text>
</comment>
<reference evidence="1 2" key="1">
    <citation type="journal article" date="2022" name="Plant J.">
        <title>Chromosome-level genome of Camellia lanceoleosa provides a valuable resource for understanding genome evolution and self-incompatibility.</title>
        <authorList>
            <person name="Gong W."/>
            <person name="Xiao S."/>
            <person name="Wang L."/>
            <person name="Liao Z."/>
            <person name="Chang Y."/>
            <person name="Mo W."/>
            <person name="Hu G."/>
            <person name="Li W."/>
            <person name="Zhao G."/>
            <person name="Zhu H."/>
            <person name="Hu X."/>
            <person name="Ji K."/>
            <person name="Xiang X."/>
            <person name="Song Q."/>
            <person name="Yuan D."/>
            <person name="Jin S."/>
            <person name="Zhang L."/>
        </authorList>
    </citation>
    <scope>NUCLEOTIDE SEQUENCE [LARGE SCALE GENOMIC DNA]</scope>
    <source>
        <strain evidence="1">SQ_2022a</strain>
    </source>
</reference>